<reference evidence="2 3" key="1">
    <citation type="submission" date="2019-07" db="EMBL/GenBank/DDBJ databases">
        <title>The Draft Genome Sequence of Rhizobium tropici SARCC-755 Associated with Superior Nodulation on Pigeonpea (Cajanus cajan (L.) Millsp.).</title>
        <authorList>
            <person name="Bopape F.L."/>
            <person name="Hassen A.I."/>
            <person name="Swanevelder Z.H."/>
            <person name="Gwata E.T."/>
        </authorList>
    </citation>
    <scope>NUCLEOTIDE SEQUENCE [LARGE SCALE GENOMIC DNA]</scope>
    <source>
        <strain evidence="2 3">SARCC-755</strain>
    </source>
</reference>
<dbReference type="GO" id="GO:0050661">
    <property type="term" value="F:NADP binding"/>
    <property type="evidence" value="ECO:0007669"/>
    <property type="project" value="InterPro"/>
</dbReference>
<evidence type="ECO:0000313" key="3">
    <source>
        <dbReference type="Proteomes" id="UP000323608"/>
    </source>
</evidence>
<name>A0A5B0VRM9_RHITR</name>
<dbReference type="PANTHER" id="PTHR43539">
    <property type="entry name" value="FLAVIN-BINDING MONOOXYGENASE-LIKE PROTEIN (AFU_ORTHOLOGUE AFUA_4G09220)"/>
    <property type="match status" value="1"/>
</dbReference>
<dbReference type="GO" id="GO:0004497">
    <property type="term" value="F:monooxygenase activity"/>
    <property type="evidence" value="ECO:0007669"/>
    <property type="project" value="TreeGrafter"/>
</dbReference>
<comment type="caution">
    <text evidence="2">The sequence shown here is derived from an EMBL/GenBank/DDBJ whole genome shotgun (WGS) entry which is preliminary data.</text>
</comment>
<dbReference type="GO" id="GO:0005829">
    <property type="term" value="C:cytosol"/>
    <property type="evidence" value="ECO:0007669"/>
    <property type="project" value="TreeGrafter"/>
</dbReference>
<sequence>MAAEETVIIGAGPAGLACAAALRARGCRSLILEATNELGASWRRHYDRLHLHTEKRHSALPGRAMPAGFPKYPSRLQVIDYLESYARANNLRILTDKTVASVAKKTEWVVATTDGDVFEARAVVIATGLSRSPVRPYWTGQNNFPGQIIHSSEYRNASAVDAGRILVVGFGNSAGEIALECAEAGLDVAMSVRGPVNVVPREILGVSSATIAILQQRFPYRVVDAVNAPFLHLRYRDIEELGLKRSHQGPLTTMIEQGRTPLIDIGTIAKIRDGRIKVFPGIEKSDGANVRFVNDRSAEFDAIVVATGYRPSLETFLPDFADRFSNAGKPARDELQPGKANLYFCGFNPATTGLLRQIGIEALQIAKSIAMTSLTCH</sequence>
<dbReference type="Gene3D" id="3.50.50.60">
    <property type="entry name" value="FAD/NAD(P)-binding domain"/>
    <property type="match status" value="1"/>
</dbReference>
<dbReference type="OrthoDB" id="9773233at2"/>
<gene>
    <name evidence="2" type="ORF">FP026_25645</name>
</gene>
<dbReference type="PRINTS" id="PR00411">
    <property type="entry name" value="PNDRDTASEI"/>
</dbReference>
<dbReference type="InterPro" id="IPR036291">
    <property type="entry name" value="NAD(P)-bd_dom_sf"/>
</dbReference>
<evidence type="ECO:0000313" key="2">
    <source>
        <dbReference type="EMBL" id="KAA1177276.1"/>
    </source>
</evidence>
<accession>A0A5B0VRM9</accession>
<dbReference type="PIRSF" id="PIRSF000332">
    <property type="entry name" value="FMO"/>
    <property type="match status" value="1"/>
</dbReference>
<dbReference type="SUPFAM" id="SSF51905">
    <property type="entry name" value="FAD/NAD(P)-binding domain"/>
    <property type="match status" value="1"/>
</dbReference>
<dbReference type="GO" id="GO:0050660">
    <property type="term" value="F:flavin adenine dinucleotide binding"/>
    <property type="evidence" value="ECO:0007669"/>
    <property type="project" value="InterPro"/>
</dbReference>
<dbReference type="InterPro" id="IPR000960">
    <property type="entry name" value="Flavin_mOase"/>
</dbReference>
<proteinExistence type="predicted"/>
<dbReference type="PANTHER" id="PTHR43539:SF78">
    <property type="entry name" value="FLAVIN-CONTAINING MONOOXYGENASE"/>
    <property type="match status" value="1"/>
</dbReference>
<protein>
    <submittedName>
        <fullName evidence="2">NAD(P)/FAD-dependent oxidoreductase</fullName>
    </submittedName>
</protein>
<dbReference type="InterPro" id="IPR050982">
    <property type="entry name" value="Auxin_biosynth/cation_transpt"/>
</dbReference>
<dbReference type="PRINTS" id="PR00368">
    <property type="entry name" value="FADPNR"/>
</dbReference>
<dbReference type="AlphaFoldDB" id="A0A5B0VRM9"/>
<dbReference type="Proteomes" id="UP000323608">
    <property type="component" value="Unassembled WGS sequence"/>
</dbReference>
<dbReference type="EMBL" id="VNIP01000013">
    <property type="protein sequence ID" value="KAA1177276.1"/>
    <property type="molecule type" value="Genomic_DNA"/>
</dbReference>
<organism evidence="2 3">
    <name type="scientific">Rhizobium tropici</name>
    <dbReference type="NCBI Taxonomy" id="398"/>
    <lineage>
        <taxon>Bacteria</taxon>
        <taxon>Pseudomonadati</taxon>
        <taxon>Pseudomonadota</taxon>
        <taxon>Alphaproteobacteria</taxon>
        <taxon>Hyphomicrobiales</taxon>
        <taxon>Rhizobiaceae</taxon>
        <taxon>Rhizobium/Agrobacterium group</taxon>
        <taxon>Rhizobium</taxon>
    </lineage>
</organism>
<dbReference type="InterPro" id="IPR036188">
    <property type="entry name" value="FAD/NAD-bd_sf"/>
</dbReference>
<dbReference type="SUPFAM" id="SSF51735">
    <property type="entry name" value="NAD(P)-binding Rossmann-fold domains"/>
    <property type="match status" value="1"/>
</dbReference>
<keyword evidence="1" id="KW-0560">Oxidoreductase</keyword>
<dbReference type="RefSeq" id="WP_149637395.1">
    <property type="nucleotide sequence ID" value="NZ_VNIP01000013.1"/>
</dbReference>
<dbReference type="Pfam" id="PF13738">
    <property type="entry name" value="Pyr_redox_3"/>
    <property type="match status" value="1"/>
</dbReference>
<evidence type="ECO:0000256" key="1">
    <source>
        <dbReference type="ARBA" id="ARBA00023002"/>
    </source>
</evidence>